<organism evidence="1">
    <name type="scientific">marine sediment metagenome</name>
    <dbReference type="NCBI Taxonomy" id="412755"/>
    <lineage>
        <taxon>unclassified sequences</taxon>
        <taxon>metagenomes</taxon>
        <taxon>ecological metagenomes</taxon>
    </lineage>
</organism>
<proteinExistence type="predicted"/>
<comment type="caution">
    <text evidence="1">The sequence shown here is derived from an EMBL/GenBank/DDBJ whole genome shotgun (WGS) entry which is preliminary data.</text>
</comment>
<reference evidence="1" key="1">
    <citation type="journal article" date="2015" name="Nature">
        <title>Complex archaea that bridge the gap between prokaryotes and eukaryotes.</title>
        <authorList>
            <person name="Spang A."/>
            <person name="Saw J.H."/>
            <person name="Jorgensen S.L."/>
            <person name="Zaremba-Niedzwiedzka K."/>
            <person name="Martijn J."/>
            <person name="Lind A.E."/>
            <person name="van Eijk R."/>
            <person name="Schleper C."/>
            <person name="Guy L."/>
            <person name="Ettema T.J."/>
        </authorList>
    </citation>
    <scope>NUCLEOTIDE SEQUENCE</scope>
</reference>
<protein>
    <submittedName>
        <fullName evidence="1">Uncharacterized protein</fullName>
    </submittedName>
</protein>
<evidence type="ECO:0000313" key="1">
    <source>
        <dbReference type="EMBL" id="KKK74140.1"/>
    </source>
</evidence>
<gene>
    <name evidence="1" type="ORF">LCGC14_2886760</name>
</gene>
<name>A0A0F8YK95_9ZZZZ</name>
<accession>A0A0F8YK95</accession>
<dbReference type="AlphaFoldDB" id="A0A0F8YK95"/>
<sequence length="85" mass="9249">MPHLETPLGPPAKGVLAEEIKAADPFLGRRPTSINVGGIFTVPVDREEDFEPTMKLIQDRLNEDPKLMGEIVKARQDKEAAAALG</sequence>
<dbReference type="EMBL" id="LAZR01056461">
    <property type="protein sequence ID" value="KKK74140.1"/>
    <property type="molecule type" value="Genomic_DNA"/>
</dbReference>
<feature type="non-terminal residue" evidence="1">
    <location>
        <position position="85"/>
    </location>
</feature>